<evidence type="ECO:0000256" key="1">
    <source>
        <dbReference type="SAM" id="MobiDB-lite"/>
    </source>
</evidence>
<gene>
    <name evidence="3" type="ORF">ACFPN2_32270</name>
</gene>
<organism evidence="3 4">
    <name type="scientific">Steroidobacter flavus</name>
    <dbReference type="NCBI Taxonomy" id="1842136"/>
    <lineage>
        <taxon>Bacteria</taxon>
        <taxon>Pseudomonadati</taxon>
        <taxon>Pseudomonadota</taxon>
        <taxon>Gammaproteobacteria</taxon>
        <taxon>Steroidobacterales</taxon>
        <taxon>Steroidobacteraceae</taxon>
        <taxon>Steroidobacter</taxon>
    </lineage>
</organism>
<dbReference type="RefSeq" id="WP_380604431.1">
    <property type="nucleotide sequence ID" value="NZ_JBHSDU010000015.1"/>
</dbReference>
<feature type="compositionally biased region" description="Low complexity" evidence="1">
    <location>
        <begin position="55"/>
        <end position="69"/>
    </location>
</feature>
<sequence length="546" mass="59957">MSLAIASRAAIAAALLGLPLVASAQDGITEELIRLLIKHNALPREEAEGLIKKLQQQTAAATPPAAPSTGKSGDVRVVYVPEAEKQRMQAEIQENLLQTVKAENWARPDAYPEWLGRISFEGDVRMRYELDAFDDGNSPFFIDYQEINSGSPYDVNSTNQELPPLLNTTEDRNMMRARARFGLKAQVSDTLIAGLSFTTGNTTNPVSTNQTLGSDFNKVTFVIDRAYLNFQPGADWSLSVGRMPSPWLATELIWDDDLNFDGLALQFRHQGEVLTPFATVGAFPVENTAFDFPSTNVVKESSRDKWLYGAQLGAGLKIADETRLSLGVAYYYFDNVEGQLSSLCPAFTSSVACDSDISRPAFLQKGNTLFALRDLAADPNNPNGPQYQYFGFASPFHILDVTTKLDMAVTGSLRLRFDAAYVVNLGYDEEDVIGLSPVNNYGLDDELETGNKGYYGQLTFGYPTIRDFGQWNVSGGYRYLESDAVVATFTDSDFHLGGTNTKGFHVGGAFGITRNSWLELQWLSASEVSGAPLAVDVFQLDLNARF</sequence>
<dbReference type="Proteomes" id="UP001595904">
    <property type="component" value="Unassembled WGS sequence"/>
</dbReference>
<proteinExistence type="predicted"/>
<comment type="caution">
    <text evidence="3">The sequence shown here is derived from an EMBL/GenBank/DDBJ whole genome shotgun (WGS) entry which is preliminary data.</text>
</comment>
<accession>A0ABV8T5R8</accession>
<reference evidence="4" key="1">
    <citation type="journal article" date="2019" name="Int. J. Syst. Evol. Microbiol.">
        <title>The Global Catalogue of Microorganisms (GCM) 10K type strain sequencing project: providing services to taxonomists for standard genome sequencing and annotation.</title>
        <authorList>
            <consortium name="The Broad Institute Genomics Platform"/>
            <consortium name="The Broad Institute Genome Sequencing Center for Infectious Disease"/>
            <person name="Wu L."/>
            <person name="Ma J."/>
        </authorList>
    </citation>
    <scope>NUCLEOTIDE SEQUENCE [LARGE SCALE GENOMIC DNA]</scope>
    <source>
        <strain evidence="4">CGMCC 1.10759</strain>
    </source>
</reference>
<keyword evidence="4" id="KW-1185">Reference proteome</keyword>
<dbReference type="InterPro" id="IPR032638">
    <property type="entry name" value="Porin_5"/>
</dbReference>
<evidence type="ECO:0000313" key="4">
    <source>
        <dbReference type="Proteomes" id="UP001595904"/>
    </source>
</evidence>
<dbReference type="SUPFAM" id="SSF56925">
    <property type="entry name" value="OMPA-like"/>
    <property type="match status" value="1"/>
</dbReference>
<evidence type="ECO:0000256" key="2">
    <source>
        <dbReference type="SAM" id="SignalP"/>
    </source>
</evidence>
<dbReference type="EMBL" id="JBHSDU010000015">
    <property type="protein sequence ID" value="MFC4313794.1"/>
    <property type="molecule type" value="Genomic_DNA"/>
</dbReference>
<feature type="chain" id="PRO_5045141495" evidence="2">
    <location>
        <begin position="25"/>
        <end position="546"/>
    </location>
</feature>
<feature type="signal peptide" evidence="2">
    <location>
        <begin position="1"/>
        <end position="24"/>
    </location>
</feature>
<keyword evidence="2" id="KW-0732">Signal</keyword>
<dbReference type="Pfam" id="PF16930">
    <property type="entry name" value="Porin_5"/>
    <property type="match status" value="1"/>
</dbReference>
<protein>
    <submittedName>
        <fullName evidence="3">Porin</fullName>
    </submittedName>
</protein>
<evidence type="ECO:0000313" key="3">
    <source>
        <dbReference type="EMBL" id="MFC4313794.1"/>
    </source>
</evidence>
<dbReference type="InterPro" id="IPR011250">
    <property type="entry name" value="OMP/PagP_B-barrel"/>
</dbReference>
<name>A0ABV8T5R8_9GAMM</name>
<feature type="region of interest" description="Disordered" evidence="1">
    <location>
        <begin position="53"/>
        <end position="73"/>
    </location>
</feature>